<protein>
    <recommendedName>
        <fullName evidence="6">Chloride channel CLIC-like protein 1</fullName>
    </recommendedName>
</protein>
<feature type="transmembrane region" description="Helical" evidence="2">
    <location>
        <begin position="306"/>
        <end position="326"/>
    </location>
</feature>
<feature type="signal peptide" evidence="3">
    <location>
        <begin position="1"/>
        <end position="19"/>
    </location>
</feature>
<keyword evidence="3" id="KW-0732">Signal</keyword>
<evidence type="ECO:0000256" key="3">
    <source>
        <dbReference type="SAM" id="SignalP"/>
    </source>
</evidence>
<evidence type="ECO:0000256" key="1">
    <source>
        <dbReference type="SAM" id="MobiDB-lite"/>
    </source>
</evidence>
<name>A0A9Q0BTT9_9MUSC</name>
<proteinExistence type="predicted"/>
<sequence>MRTEAAVSCFLLVLHSVCCQSGSEENWIDPHHSWSNLVQDFNEPDGSCQCPAIPERSPAAVEDALAFTYFRKFVNILFQRKRLQFDAESALHKRSLLFSLRTSQLEELERVQDVRDLDVLLTKILESVEEATLFEGKSGCSYAWQGVLSILVDILKDIVELTKISEVQFILFAALATTIGCLVHKRFRIRLISIVLGGIFLCGYIHTYLECNRKLDVEAMMEVMKSHQEPKSYAEMSWFSRLKGFVFQASLQDKQIEMLKKSSKLNLSFCMPDHVFFMYMNNLFLKQLEMLLEKVSETMQKLSYGLSFPFNLLAPLLLVALVGYIIKLTFKYIISPKAWASLIHNNPAPVAAQTAHQSIAVREAAGDCISGENLKMLLNVMNVSSVQQQSKQTQPLLAVSGVEELVEVPPSPQKKENLDVSDSSSKSRRSVLEEEGFTLVDDHEDDQIDNV</sequence>
<gene>
    <name evidence="4" type="ORF">M5D96_000503</name>
</gene>
<feature type="chain" id="PRO_5040241817" description="Chloride channel CLIC-like protein 1" evidence="3">
    <location>
        <begin position="20"/>
        <end position="451"/>
    </location>
</feature>
<dbReference type="OrthoDB" id="8061645at2759"/>
<dbReference type="Proteomes" id="UP001059596">
    <property type="component" value="Chromosome 3R"/>
</dbReference>
<feature type="compositionally biased region" description="Acidic residues" evidence="1">
    <location>
        <begin position="442"/>
        <end position="451"/>
    </location>
</feature>
<evidence type="ECO:0000256" key="2">
    <source>
        <dbReference type="SAM" id="Phobius"/>
    </source>
</evidence>
<keyword evidence="5" id="KW-1185">Reference proteome</keyword>
<dbReference type="AlphaFoldDB" id="A0A9Q0BTT9"/>
<keyword evidence="2" id="KW-0472">Membrane</keyword>
<evidence type="ECO:0008006" key="6">
    <source>
        <dbReference type="Google" id="ProtNLM"/>
    </source>
</evidence>
<feature type="transmembrane region" description="Helical" evidence="2">
    <location>
        <begin position="191"/>
        <end position="209"/>
    </location>
</feature>
<evidence type="ECO:0000313" key="5">
    <source>
        <dbReference type="Proteomes" id="UP001059596"/>
    </source>
</evidence>
<dbReference type="EMBL" id="JAMKOV010000001">
    <property type="protein sequence ID" value="KAI8044347.1"/>
    <property type="molecule type" value="Genomic_DNA"/>
</dbReference>
<keyword evidence="2" id="KW-1133">Transmembrane helix</keyword>
<feature type="region of interest" description="Disordered" evidence="1">
    <location>
        <begin position="408"/>
        <end position="451"/>
    </location>
</feature>
<reference evidence="4" key="1">
    <citation type="journal article" date="2023" name="Genome Biol. Evol.">
        <title>Long-read-based Genome Assembly of Drosophila gunungcola Reveals Fewer Chemosensory Genes in Flower-breeding Species.</title>
        <authorList>
            <person name="Negi A."/>
            <person name="Liao B.Y."/>
            <person name="Yeh S.D."/>
        </authorList>
    </citation>
    <scope>NUCLEOTIDE SEQUENCE</scope>
    <source>
        <strain evidence="4">Sukarami</strain>
    </source>
</reference>
<evidence type="ECO:0000313" key="4">
    <source>
        <dbReference type="EMBL" id="KAI8044347.1"/>
    </source>
</evidence>
<accession>A0A9Q0BTT9</accession>
<keyword evidence="2" id="KW-0812">Transmembrane</keyword>
<comment type="caution">
    <text evidence="4">The sequence shown here is derived from an EMBL/GenBank/DDBJ whole genome shotgun (WGS) entry which is preliminary data.</text>
</comment>
<organism evidence="4 5">
    <name type="scientific">Drosophila gunungcola</name>
    <name type="common">fruit fly</name>
    <dbReference type="NCBI Taxonomy" id="103775"/>
    <lineage>
        <taxon>Eukaryota</taxon>
        <taxon>Metazoa</taxon>
        <taxon>Ecdysozoa</taxon>
        <taxon>Arthropoda</taxon>
        <taxon>Hexapoda</taxon>
        <taxon>Insecta</taxon>
        <taxon>Pterygota</taxon>
        <taxon>Neoptera</taxon>
        <taxon>Endopterygota</taxon>
        <taxon>Diptera</taxon>
        <taxon>Brachycera</taxon>
        <taxon>Muscomorpha</taxon>
        <taxon>Ephydroidea</taxon>
        <taxon>Drosophilidae</taxon>
        <taxon>Drosophila</taxon>
        <taxon>Sophophora</taxon>
    </lineage>
</organism>